<dbReference type="RefSeq" id="WP_182921153.1">
    <property type="nucleotide sequence ID" value="NZ_WNXD01000001.1"/>
</dbReference>
<protein>
    <submittedName>
        <fullName evidence="1">Uncharacterized protein</fullName>
    </submittedName>
</protein>
<sequence length="54" mass="6251">MKRSVTPEMVKQNFAQYGCEIDLETAEKVLKLMYDLSELSVKTEIELASRNEKI</sequence>
<proteinExistence type="predicted"/>
<dbReference type="EMBL" id="WNXD01000001">
    <property type="protein sequence ID" value="MBB2144464.1"/>
    <property type="molecule type" value="Genomic_DNA"/>
</dbReference>
<organism evidence="1 2">
    <name type="scientific">Pedobacter planticolens</name>
    <dbReference type="NCBI Taxonomy" id="2679964"/>
    <lineage>
        <taxon>Bacteria</taxon>
        <taxon>Pseudomonadati</taxon>
        <taxon>Bacteroidota</taxon>
        <taxon>Sphingobacteriia</taxon>
        <taxon>Sphingobacteriales</taxon>
        <taxon>Sphingobacteriaceae</taxon>
        <taxon>Pedobacter</taxon>
    </lineage>
</organism>
<name>A0A923IUS3_9SPHI</name>
<dbReference type="Proteomes" id="UP000601055">
    <property type="component" value="Unassembled WGS sequence"/>
</dbReference>
<comment type="caution">
    <text evidence="1">The sequence shown here is derived from an EMBL/GenBank/DDBJ whole genome shotgun (WGS) entry which is preliminary data.</text>
</comment>
<reference evidence="1" key="1">
    <citation type="submission" date="2019-11" db="EMBL/GenBank/DDBJ databases">
        <title>Description of Pedobacter sp. LMG 31464T.</title>
        <authorList>
            <person name="Carlier A."/>
            <person name="Qi S."/>
            <person name="Vandamme P."/>
        </authorList>
    </citation>
    <scope>NUCLEOTIDE SEQUENCE</scope>
    <source>
        <strain evidence="1">LMG 31464</strain>
    </source>
</reference>
<evidence type="ECO:0000313" key="2">
    <source>
        <dbReference type="Proteomes" id="UP000601055"/>
    </source>
</evidence>
<evidence type="ECO:0000313" key="1">
    <source>
        <dbReference type="EMBL" id="MBB2144464.1"/>
    </source>
</evidence>
<gene>
    <name evidence="1" type="ORF">GM921_03135</name>
</gene>
<keyword evidence="2" id="KW-1185">Reference proteome</keyword>
<accession>A0A923IUS3</accession>
<dbReference type="AlphaFoldDB" id="A0A923IUS3"/>